<comment type="subcellular location">
    <subcellularLocation>
        <location evidence="1">Membrane</location>
        <topology evidence="1">Multi-pass membrane protein</topology>
    </subcellularLocation>
</comment>
<proteinExistence type="predicted"/>
<evidence type="ECO:0000256" key="1">
    <source>
        <dbReference type="ARBA" id="ARBA00004141"/>
    </source>
</evidence>
<feature type="transmembrane region" description="Helical" evidence="5">
    <location>
        <begin position="265"/>
        <end position="286"/>
    </location>
</feature>
<accession>A0ABV1LSM2</accession>
<evidence type="ECO:0000256" key="4">
    <source>
        <dbReference type="ARBA" id="ARBA00023136"/>
    </source>
</evidence>
<keyword evidence="8" id="KW-1185">Reference proteome</keyword>
<dbReference type="SUPFAM" id="SSF103473">
    <property type="entry name" value="MFS general substrate transporter"/>
    <property type="match status" value="1"/>
</dbReference>
<dbReference type="PANTHER" id="PTHR11662:SF446">
    <property type="entry name" value="SODIUM-DEPENDENT PHOSPHATE TRANSPORT PROTEIN 1, CHLOROPLASTIC"/>
    <property type="match status" value="1"/>
</dbReference>
<feature type="transmembrane region" description="Helical" evidence="5">
    <location>
        <begin position="96"/>
        <end position="120"/>
    </location>
</feature>
<feature type="transmembrane region" description="Helical" evidence="5">
    <location>
        <begin position="36"/>
        <end position="56"/>
    </location>
</feature>
<dbReference type="InterPro" id="IPR036259">
    <property type="entry name" value="MFS_trans_sf"/>
</dbReference>
<gene>
    <name evidence="7" type="ORF">N0A02_21165</name>
</gene>
<feature type="transmembrane region" description="Helical" evidence="5">
    <location>
        <begin position="161"/>
        <end position="180"/>
    </location>
</feature>
<feature type="transmembrane region" description="Helical" evidence="5">
    <location>
        <begin position="322"/>
        <end position="345"/>
    </location>
</feature>
<protein>
    <submittedName>
        <fullName evidence="7">MFS transporter</fullName>
    </submittedName>
</protein>
<reference evidence="7 8" key="1">
    <citation type="journal article" date="2024" name="Chem. Sci.">
        <title>Discovery of a lagriamide polyketide by integrated genome mining, isotopic labeling, and untargeted metabolomics.</title>
        <authorList>
            <person name="Fergusson C.H."/>
            <person name="Saulog J."/>
            <person name="Paulo B.S."/>
            <person name="Wilson D.M."/>
            <person name="Liu D.Y."/>
            <person name="Morehouse N.J."/>
            <person name="Waterworth S."/>
            <person name="Barkei J."/>
            <person name="Gray C.A."/>
            <person name="Kwan J.C."/>
            <person name="Eustaquio A.S."/>
            <person name="Linington R.G."/>
        </authorList>
    </citation>
    <scope>NUCLEOTIDE SEQUENCE [LARGE SCALE GENOMIC DNA]</scope>
    <source>
        <strain evidence="7 8">RL17-338-BIF-B</strain>
    </source>
</reference>
<evidence type="ECO:0000256" key="3">
    <source>
        <dbReference type="ARBA" id="ARBA00022989"/>
    </source>
</evidence>
<feature type="transmembrane region" description="Helical" evidence="5">
    <location>
        <begin position="225"/>
        <end position="245"/>
    </location>
</feature>
<feature type="transmembrane region" description="Helical" evidence="5">
    <location>
        <begin position="386"/>
        <end position="407"/>
    </location>
</feature>
<dbReference type="CDD" id="cd17319">
    <property type="entry name" value="MFS_ExuT_GudP_like"/>
    <property type="match status" value="1"/>
</dbReference>
<feature type="transmembrane region" description="Helical" evidence="5">
    <location>
        <begin position="68"/>
        <end position="84"/>
    </location>
</feature>
<dbReference type="InterPro" id="IPR011701">
    <property type="entry name" value="MFS"/>
</dbReference>
<dbReference type="InterPro" id="IPR020846">
    <property type="entry name" value="MFS_dom"/>
</dbReference>
<dbReference type="Gene3D" id="1.20.1250.20">
    <property type="entry name" value="MFS general substrate transporter like domains"/>
    <property type="match status" value="2"/>
</dbReference>
<organism evidence="7 8">
    <name type="scientific">Paraburkholderia acidicola</name>
    <dbReference type="NCBI Taxonomy" id="1912599"/>
    <lineage>
        <taxon>Bacteria</taxon>
        <taxon>Pseudomonadati</taxon>
        <taxon>Pseudomonadota</taxon>
        <taxon>Betaproteobacteria</taxon>
        <taxon>Burkholderiales</taxon>
        <taxon>Burkholderiaceae</taxon>
        <taxon>Paraburkholderia</taxon>
    </lineage>
</organism>
<evidence type="ECO:0000313" key="8">
    <source>
        <dbReference type="Proteomes" id="UP001469089"/>
    </source>
</evidence>
<dbReference type="InterPro" id="IPR050382">
    <property type="entry name" value="MFS_Na/Anion_cotransporter"/>
</dbReference>
<dbReference type="Proteomes" id="UP001469089">
    <property type="component" value="Unassembled WGS sequence"/>
</dbReference>
<name>A0ABV1LSM2_9BURK</name>
<dbReference type="Pfam" id="PF07690">
    <property type="entry name" value="MFS_1"/>
    <property type="match status" value="1"/>
</dbReference>
<dbReference type="PROSITE" id="PS50850">
    <property type="entry name" value="MFS"/>
    <property type="match status" value="1"/>
</dbReference>
<sequence length="419" mass="44696">MRIQRLAVGFLLVAGIVNYLDRSALSIANVLIREELGLSTTQMGLLLSVFSIAYAIGQIPSGALLDRLGVRVVLGVGMFLWSIAQTLSGFTHTVRGLLLCRFFLGVSEAPLVLGGVKVVNDWFNFRHRGLPTALVVVSQAVSSTFAPMILTAIMLAFGWRIMFAIMGVLGIMVAIGWLLIYRDRSAVELTASEQQYLDENRTGGDVGMRPTRADWIGLFRQRTTWGMVFGFMGIVYMVWLFMTWLPGYLETTHHLSIARTGGIAAIPFACGALGQLLGGAMIDALIKRGVGPIDSRKWLICAGLVVAALLTAPAAFATNLWVAVALISGAVGAINLAGACAWALVNAATPSRLVASLGAIQNCGGFLGGSLAPWVTGWVVNRTGSFFWALLVSSAACVLSALSYACLVRKPIHEHGALP</sequence>
<keyword evidence="3 5" id="KW-1133">Transmembrane helix</keyword>
<keyword evidence="4 5" id="KW-0472">Membrane</keyword>
<comment type="caution">
    <text evidence="7">The sequence shown here is derived from an EMBL/GenBank/DDBJ whole genome shotgun (WGS) entry which is preliminary data.</text>
</comment>
<dbReference type="RefSeq" id="WP_349543894.1">
    <property type="nucleotide sequence ID" value="NZ_JAOALG010000002.1"/>
</dbReference>
<evidence type="ECO:0000313" key="7">
    <source>
        <dbReference type="EMBL" id="MEQ5841951.1"/>
    </source>
</evidence>
<evidence type="ECO:0000259" key="6">
    <source>
        <dbReference type="PROSITE" id="PS50850"/>
    </source>
</evidence>
<evidence type="ECO:0000256" key="2">
    <source>
        <dbReference type="ARBA" id="ARBA00022692"/>
    </source>
</evidence>
<feature type="domain" description="Major facilitator superfamily (MFS) profile" evidence="6">
    <location>
        <begin position="7"/>
        <end position="412"/>
    </location>
</feature>
<dbReference type="PANTHER" id="PTHR11662">
    <property type="entry name" value="SOLUTE CARRIER FAMILY 17"/>
    <property type="match status" value="1"/>
</dbReference>
<feature type="transmembrane region" description="Helical" evidence="5">
    <location>
        <begin position="132"/>
        <end position="155"/>
    </location>
</feature>
<dbReference type="EMBL" id="JAOALG010000002">
    <property type="protein sequence ID" value="MEQ5841951.1"/>
    <property type="molecule type" value="Genomic_DNA"/>
</dbReference>
<evidence type="ECO:0000256" key="5">
    <source>
        <dbReference type="SAM" id="Phobius"/>
    </source>
</evidence>
<keyword evidence="2 5" id="KW-0812">Transmembrane</keyword>
<feature type="transmembrane region" description="Helical" evidence="5">
    <location>
        <begin position="357"/>
        <end position="380"/>
    </location>
</feature>
<feature type="transmembrane region" description="Helical" evidence="5">
    <location>
        <begin position="298"/>
        <end position="316"/>
    </location>
</feature>